<name>A0ABV7G8G1_9GAMM</name>
<protein>
    <submittedName>
        <fullName evidence="2">BadF/BadG/BcrA/BcrD ATPase family protein</fullName>
    </submittedName>
</protein>
<dbReference type="CDD" id="cd24082">
    <property type="entry name" value="ASKHA_NBD_GspK-like"/>
    <property type="match status" value="1"/>
</dbReference>
<organism evidence="2 3">
    <name type="scientific">Shewanella submarina</name>
    <dbReference type="NCBI Taxonomy" id="2016376"/>
    <lineage>
        <taxon>Bacteria</taxon>
        <taxon>Pseudomonadati</taxon>
        <taxon>Pseudomonadota</taxon>
        <taxon>Gammaproteobacteria</taxon>
        <taxon>Alteromonadales</taxon>
        <taxon>Shewanellaceae</taxon>
        <taxon>Shewanella</taxon>
    </lineage>
</organism>
<accession>A0ABV7G8G1</accession>
<dbReference type="PANTHER" id="PTHR43190:SF3">
    <property type="entry name" value="N-ACETYL-D-GLUCOSAMINE KINASE"/>
    <property type="match status" value="1"/>
</dbReference>
<evidence type="ECO:0000313" key="3">
    <source>
        <dbReference type="Proteomes" id="UP001595621"/>
    </source>
</evidence>
<dbReference type="PANTHER" id="PTHR43190">
    <property type="entry name" value="N-ACETYL-D-GLUCOSAMINE KINASE"/>
    <property type="match status" value="1"/>
</dbReference>
<dbReference type="InterPro" id="IPR043129">
    <property type="entry name" value="ATPase_NBD"/>
</dbReference>
<dbReference type="InterPro" id="IPR052519">
    <property type="entry name" value="Euk-type_GlcNAc_Kinase"/>
</dbReference>
<dbReference type="Gene3D" id="3.30.420.40">
    <property type="match status" value="2"/>
</dbReference>
<keyword evidence="3" id="KW-1185">Reference proteome</keyword>
<proteinExistence type="predicted"/>
<gene>
    <name evidence="2" type="ORF">ACFOE0_06310</name>
</gene>
<evidence type="ECO:0000313" key="2">
    <source>
        <dbReference type="EMBL" id="MFC3137804.1"/>
    </source>
</evidence>
<dbReference type="Proteomes" id="UP001595621">
    <property type="component" value="Unassembled WGS sequence"/>
</dbReference>
<dbReference type="InterPro" id="IPR002731">
    <property type="entry name" value="ATPase_BadF"/>
</dbReference>
<sequence>MKGVASKGIAAQADCDKQGLLFLGVDGGGSRCRTLLKNFDGEVLGQGEGKCANPVIDYVATISSITSAARQALANAGLGYSHISRLVVGAGLAGLHLPAARQQMSQWQHPFHRLYLGTDLDVANLGAHDGEDGGLIILGTGFAAIARHHGKQMSLGGYGFPINATGSGSWLGLEAVKAVLLAVDGLGPETSLTQCLMPDDDPLKLATEFQNSSPTSYATLAPHVLTEAEKGDYVAGQLMQDAAEFVSKVIRRMRFIGVNQIVLSGSISRFVMPYLSDSDTGALTLARYSPQEGAIMMAMRHLSLESESSNSKAGGKV</sequence>
<dbReference type="Pfam" id="PF01869">
    <property type="entry name" value="BcrAD_BadFG"/>
    <property type="match status" value="1"/>
</dbReference>
<dbReference type="SUPFAM" id="SSF53067">
    <property type="entry name" value="Actin-like ATPase domain"/>
    <property type="match status" value="2"/>
</dbReference>
<dbReference type="RefSeq" id="WP_248934980.1">
    <property type="nucleotide sequence ID" value="NZ_JAKILF010000002.1"/>
</dbReference>
<comment type="caution">
    <text evidence="2">The sequence shown here is derived from an EMBL/GenBank/DDBJ whole genome shotgun (WGS) entry which is preliminary data.</text>
</comment>
<feature type="domain" description="ATPase BadF/BadG/BcrA/BcrD type" evidence="1">
    <location>
        <begin position="23"/>
        <end position="270"/>
    </location>
</feature>
<reference evidence="3" key="1">
    <citation type="journal article" date="2019" name="Int. J. Syst. Evol. Microbiol.">
        <title>The Global Catalogue of Microorganisms (GCM) 10K type strain sequencing project: providing services to taxonomists for standard genome sequencing and annotation.</title>
        <authorList>
            <consortium name="The Broad Institute Genomics Platform"/>
            <consortium name="The Broad Institute Genome Sequencing Center for Infectious Disease"/>
            <person name="Wu L."/>
            <person name="Ma J."/>
        </authorList>
    </citation>
    <scope>NUCLEOTIDE SEQUENCE [LARGE SCALE GENOMIC DNA]</scope>
    <source>
        <strain evidence="3">KCTC 52277</strain>
    </source>
</reference>
<evidence type="ECO:0000259" key="1">
    <source>
        <dbReference type="Pfam" id="PF01869"/>
    </source>
</evidence>
<dbReference type="EMBL" id="JBHRTD010000006">
    <property type="protein sequence ID" value="MFC3137804.1"/>
    <property type="molecule type" value="Genomic_DNA"/>
</dbReference>